<organism evidence="3 4">
    <name type="scientific">Clostridium novyi A str. 4552</name>
    <dbReference type="NCBI Taxonomy" id="1444289"/>
    <lineage>
        <taxon>Bacteria</taxon>
        <taxon>Bacillati</taxon>
        <taxon>Bacillota</taxon>
        <taxon>Clostridia</taxon>
        <taxon>Eubacteriales</taxon>
        <taxon>Clostridiaceae</taxon>
        <taxon>Clostridium</taxon>
    </lineage>
</organism>
<protein>
    <recommendedName>
        <fullName evidence="2">Bacterial Ig-like domain-containing protein</fullName>
    </recommendedName>
</protein>
<feature type="chain" id="PRO_5038762232" description="Bacterial Ig-like domain-containing protein" evidence="1">
    <location>
        <begin position="24"/>
        <end position="341"/>
    </location>
</feature>
<proteinExistence type="predicted"/>
<dbReference type="SUPFAM" id="SSF48452">
    <property type="entry name" value="TPR-like"/>
    <property type="match status" value="1"/>
</dbReference>
<dbReference type="InterPro" id="IPR011081">
    <property type="entry name" value="Big_4"/>
</dbReference>
<sequence length="341" mass="39709">MKKRALILLLVTMLLGVSGCNNNKQKTSVLTNDVKKEATMQENELKKVIADGVKLLDEEKWEDAKSTFEKAISMDKSSKETYIDIKNRYMEKNRLDDAYYIVKLAVNNNVDTENMKKLLNDIKSKFEVTRLDVQLNKDSSYNLPTKILAKINNKEEKVDVTWQDKTINTNKVGTKVYKGKIDNYDREVELNIKIVKPKEVSKDIQKIKRTGGVSKVYESGGKRYLKFDEVEFYLNKGPEDNTAEIEAKKDGRYDLMPDNRVHDDYYIRNKDKSLKTYEVSPNAEIYVCGYTINKDDVRKYKISYDKFKTMDMGDRVQYKGILCHIYLENNVVVKIQQQYVP</sequence>
<dbReference type="EMBL" id="JENJ01000016">
    <property type="protein sequence ID" value="KGM96936.1"/>
    <property type="molecule type" value="Genomic_DNA"/>
</dbReference>
<comment type="caution">
    <text evidence="3">The sequence shown here is derived from an EMBL/GenBank/DDBJ whole genome shotgun (WGS) entry which is preliminary data.</text>
</comment>
<dbReference type="RefSeq" id="WP_039254111.1">
    <property type="nucleotide sequence ID" value="NZ_JENJ01000016.1"/>
</dbReference>
<dbReference type="AlphaFoldDB" id="A0A0A0I9E6"/>
<evidence type="ECO:0000259" key="2">
    <source>
        <dbReference type="Pfam" id="PF07532"/>
    </source>
</evidence>
<gene>
    <name evidence="3" type="ORF">Z968_04960</name>
</gene>
<reference evidence="3 4" key="1">
    <citation type="submission" date="2014-01" db="EMBL/GenBank/DDBJ databases">
        <title>Plasmidome dynamics in the species complex Clostridium novyi sensu lato converts strains of independent lineages into distinctly different pathogens.</title>
        <authorList>
            <person name="Skarin H."/>
            <person name="Segerman B."/>
        </authorList>
    </citation>
    <scope>NUCLEOTIDE SEQUENCE [LARGE SCALE GENOMIC DNA]</scope>
    <source>
        <strain evidence="3 4">4552</strain>
    </source>
</reference>
<feature type="signal peptide" evidence="1">
    <location>
        <begin position="1"/>
        <end position="23"/>
    </location>
</feature>
<accession>A0A0A0I9E6</accession>
<evidence type="ECO:0000313" key="3">
    <source>
        <dbReference type="EMBL" id="KGM96936.1"/>
    </source>
</evidence>
<dbReference type="Gene3D" id="1.25.40.10">
    <property type="entry name" value="Tetratricopeptide repeat domain"/>
    <property type="match status" value="1"/>
</dbReference>
<dbReference type="InterPro" id="IPR011990">
    <property type="entry name" value="TPR-like_helical_dom_sf"/>
</dbReference>
<feature type="domain" description="Bacterial Ig-like" evidence="2">
    <location>
        <begin position="132"/>
        <end position="184"/>
    </location>
</feature>
<dbReference type="Proteomes" id="UP000030012">
    <property type="component" value="Unassembled WGS sequence"/>
</dbReference>
<name>A0A0A0I9E6_CLONO</name>
<evidence type="ECO:0000256" key="1">
    <source>
        <dbReference type="SAM" id="SignalP"/>
    </source>
</evidence>
<dbReference type="Gene3D" id="2.30.30.100">
    <property type="match status" value="1"/>
</dbReference>
<keyword evidence="1" id="KW-0732">Signal</keyword>
<evidence type="ECO:0000313" key="4">
    <source>
        <dbReference type="Proteomes" id="UP000030012"/>
    </source>
</evidence>
<dbReference type="PROSITE" id="PS51257">
    <property type="entry name" value="PROKAR_LIPOPROTEIN"/>
    <property type="match status" value="1"/>
</dbReference>
<dbReference type="Pfam" id="PF07532">
    <property type="entry name" value="Big_4"/>
    <property type="match status" value="1"/>
</dbReference>